<dbReference type="Gene3D" id="3.30.9.10">
    <property type="entry name" value="D-Amino Acid Oxidase, subunit A, domain 2"/>
    <property type="match status" value="1"/>
</dbReference>
<protein>
    <submittedName>
        <fullName evidence="2">FAD-dependent monooxygenase</fullName>
    </submittedName>
</protein>
<dbReference type="EMBL" id="JAYFSI010000005">
    <property type="protein sequence ID" value="MEA5362378.1"/>
    <property type="molecule type" value="Genomic_DNA"/>
</dbReference>
<dbReference type="RefSeq" id="WP_323329862.1">
    <property type="nucleotide sequence ID" value="NZ_JAYFSI010000005.1"/>
</dbReference>
<dbReference type="InterPro" id="IPR051704">
    <property type="entry name" value="FAD_aromatic-hydroxylase"/>
</dbReference>
<sequence>MSDQVRPRVLVTGGSIAGPALAWGLVREGFQPVVLERSPRRRSAGQNIDIRGLGHEIVDRMGIRDAVLGRLTGETGTRFITETGHVYAEVARQEGRDGPTAELEILRGELAGILLGSIADDVEVRYGDFVVGADQDATGVDVRFDSGRRERFELLLVAEGRSSRTRRLLLPEQTTYRDKGLNVAFGTIDRRPEDDDWWYFMTTTQGRVVNARPDNVGTIRASLSFPARSAEFEALPAEAQIDDLRERFRGAGWQTERILDGFASRPEEFYTDRWGQVVMSRWSEGRIGVLGDAAWGSGPTGMGTTLALVGAHVLAGELGRGLREPGGTHTGAFARYERLLRRYVDSAQGLASGMPRLMHPMTSAGLVVTRALHRVVTSGVLRPVVEKAVITTQKHEPRLPEYPRLRASGSALTRARGEV</sequence>
<dbReference type="PANTHER" id="PTHR46865">
    <property type="entry name" value="OXIDOREDUCTASE-RELATED"/>
    <property type="match status" value="1"/>
</dbReference>
<reference evidence="2 3" key="1">
    <citation type="submission" date="2023-12" db="EMBL/GenBank/DDBJ databases">
        <title>Amycolatopsis sp. V23-08.</title>
        <authorList>
            <person name="Somphong A."/>
        </authorList>
    </citation>
    <scope>NUCLEOTIDE SEQUENCE [LARGE SCALE GENOMIC DNA]</scope>
    <source>
        <strain evidence="2 3">V23-08</strain>
    </source>
</reference>
<gene>
    <name evidence="2" type="ORF">VA596_22765</name>
</gene>
<dbReference type="InterPro" id="IPR002938">
    <property type="entry name" value="FAD-bd"/>
</dbReference>
<dbReference type="Gene3D" id="3.50.50.60">
    <property type="entry name" value="FAD/NAD(P)-binding domain"/>
    <property type="match status" value="1"/>
</dbReference>
<dbReference type="Pfam" id="PF01494">
    <property type="entry name" value="FAD_binding_3"/>
    <property type="match status" value="1"/>
</dbReference>
<proteinExistence type="predicted"/>
<name>A0ABU5R811_9PSEU</name>
<accession>A0ABU5R811</accession>
<feature type="domain" description="FAD-binding" evidence="1">
    <location>
        <begin position="8"/>
        <end position="327"/>
    </location>
</feature>
<dbReference type="Proteomes" id="UP001304298">
    <property type="component" value="Unassembled WGS sequence"/>
</dbReference>
<dbReference type="InterPro" id="IPR036188">
    <property type="entry name" value="FAD/NAD-bd_sf"/>
</dbReference>
<comment type="caution">
    <text evidence="2">The sequence shown here is derived from an EMBL/GenBank/DDBJ whole genome shotgun (WGS) entry which is preliminary data.</text>
</comment>
<organism evidence="2 3">
    <name type="scientific">Amycolatopsis heterodermiae</name>
    <dbReference type="NCBI Taxonomy" id="3110235"/>
    <lineage>
        <taxon>Bacteria</taxon>
        <taxon>Bacillati</taxon>
        <taxon>Actinomycetota</taxon>
        <taxon>Actinomycetes</taxon>
        <taxon>Pseudonocardiales</taxon>
        <taxon>Pseudonocardiaceae</taxon>
        <taxon>Amycolatopsis</taxon>
    </lineage>
</organism>
<dbReference type="PANTHER" id="PTHR46865:SF2">
    <property type="entry name" value="MONOOXYGENASE"/>
    <property type="match status" value="1"/>
</dbReference>
<dbReference type="GO" id="GO:0004497">
    <property type="term" value="F:monooxygenase activity"/>
    <property type="evidence" value="ECO:0007669"/>
    <property type="project" value="UniProtKB-KW"/>
</dbReference>
<keyword evidence="3" id="KW-1185">Reference proteome</keyword>
<dbReference type="SUPFAM" id="SSF51905">
    <property type="entry name" value="FAD/NAD(P)-binding domain"/>
    <property type="match status" value="1"/>
</dbReference>
<keyword evidence="2" id="KW-0560">Oxidoreductase</keyword>
<dbReference type="PRINTS" id="PR00420">
    <property type="entry name" value="RNGMNOXGNASE"/>
</dbReference>
<evidence type="ECO:0000313" key="3">
    <source>
        <dbReference type="Proteomes" id="UP001304298"/>
    </source>
</evidence>
<keyword evidence="2" id="KW-0503">Monooxygenase</keyword>
<evidence type="ECO:0000313" key="2">
    <source>
        <dbReference type="EMBL" id="MEA5362378.1"/>
    </source>
</evidence>
<evidence type="ECO:0000259" key="1">
    <source>
        <dbReference type="Pfam" id="PF01494"/>
    </source>
</evidence>